<dbReference type="InterPro" id="IPR004161">
    <property type="entry name" value="EFTu-like_2"/>
</dbReference>
<dbReference type="FunFam" id="3.30.70.240:FF:000001">
    <property type="entry name" value="Elongation factor G"/>
    <property type="match status" value="1"/>
</dbReference>
<dbReference type="SUPFAM" id="SSF54211">
    <property type="entry name" value="Ribosomal protein S5 domain 2-like"/>
    <property type="match status" value="1"/>
</dbReference>
<dbReference type="PROSITE" id="PS51722">
    <property type="entry name" value="G_TR_2"/>
    <property type="match status" value="1"/>
</dbReference>
<dbReference type="Pfam" id="PF00009">
    <property type="entry name" value="GTP_EFTU"/>
    <property type="match status" value="1"/>
</dbReference>
<evidence type="ECO:0000256" key="8">
    <source>
        <dbReference type="HAMAP-Rule" id="MF_00054"/>
    </source>
</evidence>
<dbReference type="InterPro" id="IPR004540">
    <property type="entry name" value="Transl_elong_EFG/EF2"/>
</dbReference>
<dbReference type="HAMAP" id="MF_00054_B">
    <property type="entry name" value="EF_G_EF_2_B"/>
    <property type="match status" value="1"/>
</dbReference>
<dbReference type="FunFam" id="3.30.70.870:FF:000001">
    <property type="entry name" value="Elongation factor G"/>
    <property type="match status" value="1"/>
</dbReference>
<dbReference type="Gene3D" id="3.30.70.870">
    <property type="entry name" value="Elongation Factor G (Translational Gtpase), domain 3"/>
    <property type="match status" value="1"/>
</dbReference>
<dbReference type="CDD" id="cd01434">
    <property type="entry name" value="EFG_mtEFG1_IV"/>
    <property type="match status" value="1"/>
</dbReference>
<dbReference type="RefSeq" id="WP_011734621.1">
    <property type="nucleotide sequence ID" value="NC_008609.1"/>
</dbReference>
<dbReference type="NCBIfam" id="NF009379">
    <property type="entry name" value="PRK12740.1-3"/>
    <property type="match status" value="1"/>
</dbReference>
<dbReference type="FunFam" id="2.40.30.10:FF:000006">
    <property type="entry name" value="Elongation factor G"/>
    <property type="match status" value="1"/>
</dbReference>
<feature type="binding site" evidence="8">
    <location>
        <begin position="135"/>
        <end position="138"/>
    </location>
    <ligand>
        <name>GTP</name>
        <dbReference type="ChEBI" id="CHEBI:37565"/>
    </ligand>
</feature>
<dbReference type="CDD" id="cd01886">
    <property type="entry name" value="EF-G"/>
    <property type="match status" value="1"/>
</dbReference>
<dbReference type="Pfam" id="PF03764">
    <property type="entry name" value="EFG_IV"/>
    <property type="match status" value="1"/>
</dbReference>
<dbReference type="InterPro" id="IPR020568">
    <property type="entry name" value="Ribosomal_Su5_D2-typ_SF"/>
</dbReference>
<dbReference type="InterPro" id="IPR041095">
    <property type="entry name" value="EFG_II"/>
</dbReference>
<comment type="function">
    <text evidence="7 8">Catalyzes the GTP-dependent ribosomal translocation step during translation elongation. During this step, the ribosome changes from the pre-translocational (PRE) to the post-translocational (POST) state as the newly formed A-site-bound peptidyl-tRNA and P-site-bound deacylated tRNA move to the P and E sites, respectively. Catalyzes the coordinated movement of the two tRNA molecules, the mRNA and conformational changes in the ribosome.</text>
</comment>
<dbReference type="Gene3D" id="3.40.50.300">
    <property type="entry name" value="P-loop containing nucleotide triphosphate hydrolases"/>
    <property type="match status" value="1"/>
</dbReference>
<evidence type="ECO:0000256" key="3">
    <source>
        <dbReference type="ARBA" id="ARBA00022741"/>
    </source>
</evidence>
<dbReference type="InterPro" id="IPR009000">
    <property type="entry name" value="Transl_B-barrel_sf"/>
</dbReference>
<dbReference type="InterPro" id="IPR000640">
    <property type="entry name" value="EFG_V-like"/>
</dbReference>
<dbReference type="GO" id="GO:0003924">
    <property type="term" value="F:GTPase activity"/>
    <property type="evidence" value="ECO:0007669"/>
    <property type="project" value="InterPro"/>
</dbReference>
<dbReference type="InterPro" id="IPR035647">
    <property type="entry name" value="EFG_III/V"/>
</dbReference>
<dbReference type="Pfam" id="PF14492">
    <property type="entry name" value="EFG_III"/>
    <property type="match status" value="1"/>
</dbReference>
<organism evidence="10 11">
    <name type="scientific">Pelobacter propionicus (strain DSM 2379 / NBRC 103807 / OttBd1)</name>
    <dbReference type="NCBI Taxonomy" id="338966"/>
    <lineage>
        <taxon>Bacteria</taxon>
        <taxon>Pseudomonadati</taxon>
        <taxon>Thermodesulfobacteriota</taxon>
        <taxon>Desulfuromonadia</taxon>
        <taxon>Desulfuromonadales</taxon>
        <taxon>Desulfuromonadaceae</taxon>
        <taxon>Pelobacter</taxon>
    </lineage>
</organism>
<dbReference type="PANTHER" id="PTHR43261:SF1">
    <property type="entry name" value="RIBOSOME-RELEASING FACTOR 2, MITOCHONDRIAL"/>
    <property type="match status" value="1"/>
</dbReference>
<dbReference type="FunFam" id="3.30.230.10:FF:000003">
    <property type="entry name" value="Elongation factor G"/>
    <property type="match status" value="1"/>
</dbReference>
<dbReference type="InterPro" id="IPR000795">
    <property type="entry name" value="T_Tr_GTP-bd_dom"/>
</dbReference>
<feature type="binding site" evidence="8">
    <location>
        <begin position="81"/>
        <end position="85"/>
    </location>
    <ligand>
        <name>GTP</name>
        <dbReference type="ChEBI" id="CHEBI:37565"/>
    </ligand>
</feature>
<dbReference type="InterPro" id="IPR047872">
    <property type="entry name" value="EFG_IV"/>
</dbReference>
<dbReference type="SMART" id="SM00889">
    <property type="entry name" value="EFG_IV"/>
    <property type="match status" value="1"/>
</dbReference>
<dbReference type="Proteomes" id="UP000006732">
    <property type="component" value="Chromosome"/>
</dbReference>
<evidence type="ECO:0000256" key="6">
    <source>
        <dbReference type="ARBA" id="ARBA00023134"/>
    </source>
</evidence>
<dbReference type="InterPro" id="IPR014721">
    <property type="entry name" value="Ribsml_uS5_D2-typ_fold_subgr"/>
</dbReference>
<dbReference type="CDD" id="cd03713">
    <property type="entry name" value="EFG_mtEFG_C"/>
    <property type="match status" value="1"/>
</dbReference>
<dbReference type="SMART" id="SM00838">
    <property type="entry name" value="EFG_C"/>
    <property type="match status" value="1"/>
</dbReference>
<proteinExistence type="inferred from homology"/>
<accession>A1ALT8</accession>
<evidence type="ECO:0000313" key="11">
    <source>
        <dbReference type="Proteomes" id="UP000006732"/>
    </source>
</evidence>
<dbReference type="FunFam" id="3.40.50.300:FF:000029">
    <property type="entry name" value="Elongation factor G"/>
    <property type="match status" value="1"/>
</dbReference>
<dbReference type="InterPro" id="IPR005517">
    <property type="entry name" value="Transl_elong_EFG/EF2_IV"/>
</dbReference>
<dbReference type="InterPro" id="IPR031157">
    <property type="entry name" value="G_TR_CS"/>
</dbReference>
<dbReference type="PROSITE" id="PS00301">
    <property type="entry name" value="G_TR_1"/>
    <property type="match status" value="1"/>
</dbReference>
<dbReference type="InterPro" id="IPR027417">
    <property type="entry name" value="P-loop_NTPase"/>
</dbReference>
<dbReference type="SUPFAM" id="SSF50447">
    <property type="entry name" value="Translation proteins"/>
    <property type="match status" value="1"/>
</dbReference>
<dbReference type="AlphaFoldDB" id="A1ALT8"/>
<gene>
    <name evidence="8" type="primary">fusA</name>
    <name evidence="10" type="ordered locus">Ppro_0677</name>
</gene>
<dbReference type="Pfam" id="PF03144">
    <property type="entry name" value="GTP_EFTU_D2"/>
    <property type="match status" value="1"/>
</dbReference>
<evidence type="ECO:0000256" key="5">
    <source>
        <dbReference type="ARBA" id="ARBA00022917"/>
    </source>
</evidence>
<dbReference type="EMBL" id="CP000482">
    <property type="protein sequence ID" value="ABK98308.1"/>
    <property type="molecule type" value="Genomic_DNA"/>
</dbReference>
<dbReference type="HOGENOM" id="CLU_002794_4_1_7"/>
<feature type="binding site" evidence="8">
    <location>
        <begin position="17"/>
        <end position="24"/>
    </location>
    <ligand>
        <name>GTP</name>
        <dbReference type="ChEBI" id="CHEBI:37565"/>
    </ligand>
</feature>
<evidence type="ECO:0000256" key="4">
    <source>
        <dbReference type="ARBA" id="ARBA00022768"/>
    </source>
</evidence>
<dbReference type="PRINTS" id="PR00315">
    <property type="entry name" value="ELONGATNFCT"/>
</dbReference>
<dbReference type="CDD" id="cd04088">
    <property type="entry name" value="EFG_mtEFG_II"/>
    <property type="match status" value="1"/>
</dbReference>
<dbReference type="STRING" id="338966.Ppro_0677"/>
<dbReference type="NCBIfam" id="NF009891">
    <property type="entry name" value="PRK13351.1-1"/>
    <property type="match status" value="1"/>
</dbReference>
<protein>
    <recommendedName>
        <fullName evidence="2 8">Elongation factor G</fullName>
        <shortName evidence="8">EF-G</shortName>
    </recommendedName>
</protein>
<keyword evidence="11" id="KW-1185">Reference proteome</keyword>
<evidence type="ECO:0000259" key="9">
    <source>
        <dbReference type="PROSITE" id="PS51722"/>
    </source>
</evidence>
<dbReference type="Pfam" id="PF00679">
    <property type="entry name" value="EFG_C"/>
    <property type="match status" value="1"/>
</dbReference>
<comment type="subcellular location">
    <subcellularLocation>
        <location evidence="8">Cytoplasm</location>
    </subcellularLocation>
</comment>
<dbReference type="NCBIfam" id="NF009381">
    <property type="entry name" value="PRK12740.1-5"/>
    <property type="match status" value="1"/>
</dbReference>
<dbReference type="Gene3D" id="3.30.70.240">
    <property type="match status" value="1"/>
</dbReference>
<reference evidence="10 11" key="1">
    <citation type="submission" date="2006-10" db="EMBL/GenBank/DDBJ databases">
        <title>Complete sequence of chromosome of Pelobacter propionicus DSM 2379.</title>
        <authorList>
            <consortium name="US DOE Joint Genome Institute"/>
            <person name="Copeland A."/>
            <person name="Lucas S."/>
            <person name="Lapidus A."/>
            <person name="Barry K."/>
            <person name="Detter J.C."/>
            <person name="Glavina del Rio T."/>
            <person name="Hammon N."/>
            <person name="Israni S."/>
            <person name="Dalin E."/>
            <person name="Tice H."/>
            <person name="Pitluck S."/>
            <person name="Saunders E."/>
            <person name="Brettin T."/>
            <person name="Bruce D."/>
            <person name="Han C."/>
            <person name="Tapia R."/>
            <person name="Schmutz J."/>
            <person name="Larimer F."/>
            <person name="Land M."/>
            <person name="Hauser L."/>
            <person name="Kyrpides N."/>
            <person name="Kim E."/>
            <person name="Lovley D."/>
            <person name="Richardson P."/>
        </authorList>
    </citation>
    <scope>NUCLEOTIDE SEQUENCE [LARGE SCALE GENOMIC DNA]</scope>
    <source>
        <strain evidence="11">DSM 2379 / NBRC 103807 / OttBd1</strain>
    </source>
</reference>
<dbReference type="PANTHER" id="PTHR43261">
    <property type="entry name" value="TRANSLATION ELONGATION FACTOR G-RELATED"/>
    <property type="match status" value="1"/>
</dbReference>
<dbReference type="eggNOG" id="COG0480">
    <property type="taxonomic scope" value="Bacteria"/>
</dbReference>
<dbReference type="InterPro" id="IPR035649">
    <property type="entry name" value="EFG_V"/>
</dbReference>
<keyword evidence="4 8" id="KW-0251">Elongation factor</keyword>
<evidence type="ECO:0000256" key="7">
    <source>
        <dbReference type="ARBA" id="ARBA00024731"/>
    </source>
</evidence>
<dbReference type="KEGG" id="ppd:Ppro_0677"/>
<feature type="domain" description="Tr-type G" evidence="9">
    <location>
        <begin position="8"/>
        <end position="283"/>
    </location>
</feature>
<dbReference type="GO" id="GO:0005525">
    <property type="term" value="F:GTP binding"/>
    <property type="evidence" value="ECO:0007669"/>
    <property type="project" value="UniProtKB-UniRule"/>
</dbReference>
<dbReference type="NCBIfam" id="TIGR00484">
    <property type="entry name" value="EF-G"/>
    <property type="match status" value="1"/>
</dbReference>
<evidence type="ECO:0000256" key="2">
    <source>
        <dbReference type="ARBA" id="ARBA00017872"/>
    </source>
</evidence>
<keyword evidence="5 8" id="KW-0648">Protein biosynthesis</keyword>
<dbReference type="SUPFAM" id="SSF54980">
    <property type="entry name" value="EF-G C-terminal domain-like"/>
    <property type="match status" value="2"/>
</dbReference>
<evidence type="ECO:0000256" key="1">
    <source>
        <dbReference type="ARBA" id="ARBA00005870"/>
    </source>
</evidence>
<dbReference type="InterPro" id="IPR009022">
    <property type="entry name" value="EFG_III"/>
</dbReference>
<dbReference type="Gene3D" id="2.40.30.10">
    <property type="entry name" value="Translation factors"/>
    <property type="match status" value="1"/>
</dbReference>
<name>A1ALT8_PELPD</name>
<dbReference type="GO" id="GO:0003746">
    <property type="term" value="F:translation elongation factor activity"/>
    <property type="evidence" value="ECO:0007669"/>
    <property type="project" value="UniProtKB-UniRule"/>
</dbReference>
<dbReference type="GO" id="GO:0005737">
    <property type="term" value="C:cytoplasm"/>
    <property type="evidence" value="ECO:0007669"/>
    <property type="project" value="UniProtKB-SubCell"/>
</dbReference>
<keyword evidence="6 8" id="KW-0342">GTP-binding</keyword>
<sequence length="692" mass="76467">MPRLATLDKYRNIGIMAHIDAGKTTTTERILYYTGVSHKIGEVHEGAATMDWMEQEQERGITITSAATTCSWRDHRINIIDTPGHVDFTIEVERSLRVLDGAVAVFCSVGGVEPQSETVWRQADKYGVPRIAFINKMDRVGADFFRGVQMIRDRLKANPLPIQIPIGKEENFKGVVDLVRMKAVIWEEEALGANYHEEEIPADLLVEAQEYRDKMIEEISSHDDTLMEKYLSGEELTEQEIMDAIRTCTIGIKFFPVICGTAFKNKGVQNLLDAVVDYMPSPLDIPAIKGLDADTGEEVERPASDDVPFSALGFKIMTDPFVGQLTFFRVYSGVINSGSYVYNSTKGKKERIGRILKMHANKREEIKEVFAGDIAAAVGLKYTTTGDTLCTEDDAVILESIEFPEPVISIAIEPKTKADQEKLGLSLQKLASEDPSFRVKTDEETGQTIISGMGELHLEIIVDRLLREFKVEANVGKPQVAYRETITKKVKVEGKFVRQSGGRGQYGHVWLEVEPQEAGKGYEFVDAIKGGVVPREYIPAVDKGIKEATENGVLAGFPVVDIKVTLIDGSYHEVDSSEMAFKIAGSMGFKEGCQKASPIILEPIVSVEVVVPDEYMGDVIGDLNSKRGRIMGMDTRAGAQIVNAMVPMASMFGYSTDLRSATQGRATYSMTFDHYEPVPKSVAEEIVAKAKG</sequence>
<keyword evidence="8" id="KW-0963">Cytoplasm</keyword>
<dbReference type="NCBIfam" id="TIGR00231">
    <property type="entry name" value="small_GTP"/>
    <property type="match status" value="1"/>
</dbReference>
<dbReference type="GO" id="GO:0032790">
    <property type="term" value="P:ribosome disassembly"/>
    <property type="evidence" value="ECO:0007669"/>
    <property type="project" value="TreeGrafter"/>
</dbReference>
<comment type="similarity">
    <text evidence="1 8">Belongs to the TRAFAC class translation factor GTPase superfamily. Classic translation factor GTPase family. EF-G/EF-2 subfamily.</text>
</comment>
<dbReference type="CDD" id="cd16262">
    <property type="entry name" value="EFG_III"/>
    <property type="match status" value="1"/>
</dbReference>
<evidence type="ECO:0000313" key="10">
    <source>
        <dbReference type="EMBL" id="ABK98308.1"/>
    </source>
</evidence>
<dbReference type="Gene3D" id="3.30.230.10">
    <property type="match status" value="1"/>
</dbReference>
<dbReference type="SUPFAM" id="SSF52540">
    <property type="entry name" value="P-loop containing nucleoside triphosphate hydrolases"/>
    <property type="match status" value="1"/>
</dbReference>
<keyword evidence="3 8" id="KW-0547">Nucleotide-binding</keyword>
<dbReference type="OrthoDB" id="9801591at2"/>
<dbReference type="InterPro" id="IPR005225">
    <property type="entry name" value="Small_GTP-bd"/>
</dbReference>